<dbReference type="GO" id="GO:0044208">
    <property type="term" value="P:'de novo' AMP biosynthetic process"/>
    <property type="evidence" value="ECO:0007669"/>
    <property type="project" value="TreeGrafter"/>
</dbReference>
<dbReference type="GO" id="GO:0004019">
    <property type="term" value="F:adenylosuccinate synthase activity"/>
    <property type="evidence" value="ECO:0007669"/>
    <property type="project" value="InterPro"/>
</dbReference>
<dbReference type="EMBL" id="JAUIZM010000008">
    <property type="protein sequence ID" value="KAK1368482.1"/>
    <property type="molecule type" value="Genomic_DNA"/>
</dbReference>
<keyword evidence="2" id="KW-1185">Reference proteome</keyword>
<dbReference type="InterPro" id="IPR042111">
    <property type="entry name" value="Adenylosuccinate_synth_dom3"/>
</dbReference>
<reference evidence="1" key="2">
    <citation type="submission" date="2023-05" db="EMBL/GenBank/DDBJ databases">
        <authorList>
            <person name="Schelkunov M.I."/>
        </authorList>
    </citation>
    <scope>NUCLEOTIDE SEQUENCE</scope>
    <source>
        <strain evidence="1">Hsosn_3</strain>
        <tissue evidence="1">Leaf</tissue>
    </source>
</reference>
<gene>
    <name evidence="1" type="ORF">POM88_034574</name>
</gene>
<dbReference type="PANTHER" id="PTHR11846:SF0">
    <property type="entry name" value="ADENYLOSUCCINATE SYNTHETASE"/>
    <property type="match status" value="1"/>
</dbReference>
<reference evidence="1" key="1">
    <citation type="submission" date="2023-02" db="EMBL/GenBank/DDBJ databases">
        <title>Genome of toxic invasive species Heracleum sosnowskyi carries increased number of genes despite the absence of recent whole-genome duplications.</title>
        <authorList>
            <person name="Schelkunov M."/>
            <person name="Shtratnikova V."/>
            <person name="Makarenko M."/>
            <person name="Klepikova A."/>
            <person name="Omelchenko D."/>
            <person name="Novikova G."/>
            <person name="Obukhova E."/>
            <person name="Bogdanov V."/>
            <person name="Penin A."/>
            <person name="Logacheva M."/>
        </authorList>
    </citation>
    <scope>NUCLEOTIDE SEQUENCE</scope>
    <source>
        <strain evidence="1">Hsosn_3</strain>
        <tissue evidence="1">Leaf</tissue>
    </source>
</reference>
<protein>
    <submittedName>
        <fullName evidence="1">Uncharacterized protein</fullName>
    </submittedName>
</protein>
<dbReference type="GO" id="GO:0005737">
    <property type="term" value="C:cytoplasm"/>
    <property type="evidence" value="ECO:0007669"/>
    <property type="project" value="TreeGrafter"/>
</dbReference>
<evidence type="ECO:0000313" key="2">
    <source>
        <dbReference type="Proteomes" id="UP001237642"/>
    </source>
</evidence>
<name>A0AAD8HJI0_9APIA</name>
<dbReference type="Pfam" id="PF00709">
    <property type="entry name" value="Adenylsucc_synt"/>
    <property type="match status" value="1"/>
</dbReference>
<dbReference type="PANTHER" id="PTHR11846">
    <property type="entry name" value="ADENYLOSUCCINATE SYNTHETASE"/>
    <property type="match status" value="1"/>
</dbReference>
<accession>A0AAD8HJI0</accession>
<comment type="caution">
    <text evidence="1">The sequence shown here is derived from an EMBL/GenBank/DDBJ whole genome shotgun (WGS) entry which is preliminary data.</text>
</comment>
<dbReference type="SUPFAM" id="SSF52540">
    <property type="entry name" value="P-loop containing nucleoside triphosphate hydrolases"/>
    <property type="match status" value="1"/>
</dbReference>
<evidence type="ECO:0000313" key="1">
    <source>
        <dbReference type="EMBL" id="KAK1368482.1"/>
    </source>
</evidence>
<organism evidence="1 2">
    <name type="scientific">Heracleum sosnowskyi</name>
    <dbReference type="NCBI Taxonomy" id="360622"/>
    <lineage>
        <taxon>Eukaryota</taxon>
        <taxon>Viridiplantae</taxon>
        <taxon>Streptophyta</taxon>
        <taxon>Embryophyta</taxon>
        <taxon>Tracheophyta</taxon>
        <taxon>Spermatophyta</taxon>
        <taxon>Magnoliopsida</taxon>
        <taxon>eudicotyledons</taxon>
        <taxon>Gunneridae</taxon>
        <taxon>Pentapetalae</taxon>
        <taxon>asterids</taxon>
        <taxon>campanulids</taxon>
        <taxon>Apiales</taxon>
        <taxon>Apiaceae</taxon>
        <taxon>Apioideae</taxon>
        <taxon>apioid superclade</taxon>
        <taxon>Tordylieae</taxon>
        <taxon>Tordyliinae</taxon>
        <taxon>Heracleum</taxon>
    </lineage>
</organism>
<dbReference type="AlphaFoldDB" id="A0AAD8HJI0"/>
<dbReference type="Gene3D" id="3.90.170.10">
    <property type="entry name" value="Adenylosuccinate Synthetase, subunit A, domain 3"/>
    <property type="match status" value="1"/>
</dbReference>
<sequence length="177" mass="19517">MHKKSFYNFINFSEDEQEEDVYLVPGSADDAPRVVNLKGSDGNTNSAASRPAGRVVGVIKRNWHSSMYSLSRRCGWRDVVALKYCCQINGFSSLNLTKPDVLSDLPEIELGVSYKYVDGTPVESFPGDLCVLEQLKASRFSFFCLHVEEKQLLVADAEVTVGEDAGGRKATTVADAR</sequence>
<dbReference type="GO" id="GO:0046040">
    <property type="term" value="P:IMP metabolic process"/>
    <property type="evidence" value="ECO:0007669"/>
    <property type="project" value="TreeGrafter"/>
</dbReference>
<dbReference type="InterPro" id="IPR027417">
    <property type="entry name" value="P-loop_NTPase"/>
</dbReference>
<proteinExistence type="predicted"/>
<dbReference type="InterPro" id="IPR001114">
    <property type="entry name" value="Adenylosuccinate_synthetase"/>
</dbReference>
<dbReference type="GO" id="GO:0000166">
    <property type="term" value="F:nucleotide binding"/>
    <property type="evidence" value="ECO:0007669"/>
    <property type="project" value="InterPro"/>
</dbReference>
<dbReference type="Proteomes" id="UP001237642">
    <property type="component" value="Unassembled WGS sequence"/>
</dbReference>